<comment type="caution">
    <text evidence="1">The sequence shown here is derived from an EMBL/GenBank/DDBJ whole genome shotgun (WGS) entry which is preliminary data.</text>
</comment>
<dbReference type="Proteomes" id="UP001151516">
    <property type="component" value="Unassembled WGS sequence"/>
</dbReference>
<dbReference type="OrthoDB" id="5511492at2759"/>
<dbReference type="AlphaFoldDB" id="A0A9W8GQJ3"/>
<protein>
    <submittedName>
        <fullName evidence="1">Uncharacterized protein</fullName>
    </submittedName>
</protein>
<name>A0A9W8GQJ3_9FUNG</name>
<proteinExistence type="predicted"/>
<accession>A0A9W8GQJ3</accession>
<reference evidence="1" key="1">
    <citation type="submission" date="2022-07" db="EMBL/GenBank/DDBJ databases">
        <title>Phylogenomic reconstructions and comparative analyses of Kickxellomycotina fungi.</title>
        <authorList>
            <person name="Reynolds N.K."/>
            <person name="Stajich J.E."/>
            <person name="Barry K."/>
            <person name="Grigoriev I.V."/>
            <person name="Crous P."/>
            <person name="Smith M.E."/>
        </authorList>
    </citation>
    <scope>NUCLEOTIDE SEQUENCE</scope>
    <source>
        <strain evidence="1">CBS 109367</strain>
    </source>
</reference>
<gene>
    <name evidence="1" type="ORF">IWW39_000231</name>
</gene>
<evidence type="ECO:0000313" key="1">
    <source>
        <dbReference type="EMBL" id="KAJ2691171.1"/>
    </source>
</evidence>
<organism evidence="1 2">
    <name type="scientific">Coemansia spiralis</name>
    <dbReference type="NCBI Taxonomy" id="417178"/>
    <lineage>
        <taxon>Eukaryota</taxon>
        <taxon>Fungi</taxon>
        <taxon>Fungi incertae sedis</taxon>
        <taxon>Zoopagomycota</taxon>
        <taxon>Kickxellomycotina</taxon>
        <taxon>Kickxellomycetes</taxon>
        <taxon>Kickxellales</taxon>
        <taxon>Kickxellaceae</taxon>
        <taxon>Coemansia</taxon>
    </lineage>
</organism>
<keyword evidence="2" id="KW-1185">Reference proteome</keyword>
<sequence length="124" mass="14143">MGQPTHIINNAYLRNYVEVQDDADEDGRNFGQMAIMATHEGIVATVYSFLMSRLSAKLECYYEIIDVCNSKEDMPMLDSDGKPNVWITWDSSLIDAEVCDQLEGAVDEHNNFSEREVFFSTFDI</sequence>
<dbReference type="EMBL" id="JANBTX010000003">
    <property type="protein sequence ID" value="KAJ2691171.1"/>
    <property type="molecule type" value="Genomic_DNA"/>
</dbReference>
<evidence type="ECO:0000313" key="2">
    <source>
        <dbReference type="Proteomes" id="UP001151516"/>
    </source>
</evidence>